<dbReference type="Proteomes" id="UP000291562">
    <property type="component" value="Chromosome"/>
</dbReference>
<dbReference type="OrthoDB" id="101972at2"/>
<proteinExistence type="predicted"/>
<dbReference type="AlphaFoldDB" id="A0A411HNI6"/>
<evidence type="ECO:0000313" key="2">
    <source>
        <dbReference type="Proteomes" id="UP000291562"/>
    </source>
</evidence>
<dbReference type="RefSeq" id="WP_129835642.1">
    <property type="nucleotide sequence ID" value="NZ_CP035704.1"/>
</dbReference>
<evidence type="ECO:0000313" key="1">
    <source>
        <dbReference type="EMBL" id="QBB72048.1"/>
    </source>
</evidence>
<protein>
    <submittedName>
        <fullName evidence="1">Uncharacterized protein</fullName>
    </submittedName>
</protein>
<accession>A0A411HNI6</accession>
<keyword evidence="2" id="KW-1185">Reference proteome</keyword>
<gene>
    <name evidence="1" type="ORF">ELE36_17680</name>
</gene>
<dbReference type="KEGG" id="xbc:ELE36_17680"/>
<dbReference type="EMBL" id="CP035704">
    <property type="protein sequence ID" value="QBB72048.1"/>
    <property type="molecule type" value="Genomic_DNA"/>
</dbReference>
<sequence length="66" mass="7287">MGALCRREGNDWPNIRLLGTSLLGNVWECTAIPEIRSSAIQIVQAAHAEQIHLLLSTATYGGFQFF</sequence>
<name>A0A411HNI6_9GAMM</name>
<reference evidence="1 2" key="1">
    <citation type="submission" date="2019-01" db="EMBL/GenBank/DDBJ databases">
        <title>Pseudolysobacter antarctica gen. nov., sp. nov., isolated from Fildes Peninsula, Antarctica.</title>
        <authorList>
            <person name="Wei Z."/>
            <person name="Peng F."/>
        </authorList>
    </citation>
    <scope>NUCLEOTIDE SEQUENCE [LARGE SCALE GENOMIC DNA]</scope>
    <source>
        <strain evidence="1 2">AQ6-296</strain>
    </source>
</reference>
<organism evidence="1 2">
    <name type="scientific">Pseudolysobacter antarcticus</name>
    <dbReference type="NCBI Taxonomy" id="2511995"/>
    <lineage>
        <taxon>Bacteria</taxon>
        <taxon>Pseudomonadati</taxon>
        <taxon>Pseudomonadota</taxon>
        <taxon>Gammaproteobacteria</taxon>
        <taxon>Lysobacterales</taxon>
        <taxon>Rhodanobacteraceae</taxon>
        <taxon>Pseudolysobacter</taxon>
    </lineage>
</organism>